<dbReference type="Pfam" id="PF00696">
    <property type="entry name" value="AA_kinase"/>
    <property type="match status" value="1"/>
</dbReference>
<evidence type="ECO:0000313" key="14">
    <source>
        <dbReference type="Proteomes" id="UP000481807"/>
    </source>
</evidence>
<proteinExistence type="predicted"/>
<keyword evidence="5 12" id="KW-0808">Transferase</keyword>
<feature type="domain" description="Aspartate/glutamate/uridylate kinase" evidence="10">
    <location>
        <begin position="4"/>
        <end position="234"/>
    </location>
</feature>
<keyword evidence="6" id="KW-0547">Nucleotide-binding</keyword>
<evidence type="ECO:0000256" key="3">
    <source>
        <dbReference type="ARBA" id="ARBA00022571"/>
    </source>
</evidence>
<dbReference type="EMBL" id="QXWP01000001">
    <property type="protein sequence ID" value="NBH29692.1"/>
    <property type="molecule type" value="Genomic_DNA"/>
</dbReference>
<dbReference type="InterPro" id="IPR004662">
    <property type="entry name" value="AcgluKinase_fam"/>
</dbReference>
<comment type="catalytic activity">
    <reaction evidence="9">
        <text>N-acetyl-L-glutamate + ATP = N-acetyl-L-glutamyl 5-phosphate + ADP</text>
        <dbReference type="Rhea" id="RHEA:14629"/>
        <dbReference type="ChEBI" id="CHEBI:30616"/>
        <dbReference type="ChEBI" id="CHEBI:44337"/>
        <dbReference type="ChEBI" id="CHEBI:57936"/>
        <dbReference type="ChEBI" id="CHEBI:456216"/>
        <dbReference type="EC" id="2.7.2.8"/>
    </reaction>
</comment>
<evidence type="ECO:0000256" key="8">
    <source>
        <dbReference type="ARBA" id="ARBA00022840"/>
    </source>
</evidence>
<dbReference type="EC" id="2.7.2.8" evidence="2"/>
<evidence type="ECO:0000313" key="12">
    <source>
        <dbReference type="EMBL" id="RGM33094.1"/>
    </source>
</evidence>
<dbReference type="InterPro" id="IPR001048">
    <property type="entry name" value="Asp/Glu/Uridylate_kinase"/>
</dbReference>
<evidence type="ECO:0000256" key="6">
    <source>
        <dbReference type="ARBA" id="ARBA00022741"/>
    </source>
</evidence>
<reference evidence="11 14" key="2">
    <citation type="submission" date="2018-08" db="EMBL/GenBank/DDBJ databases">
        <title>Murine metabolic-syndrome-specific gut microbial biobank.</title>
        <authorList>
            <person name="Liu C."/>
        </authorList>
    </citation>
    <scope>NUCLEOTIDE SEQUENCE [LARGE SCALE GENOMIC DNA]</scope>
    <source>
        <strain evidence="11 14">1XD21-27</strain>
    </source>
</reference>
<dbReference type="GO" id="GO:0006526">
    <property type="term" value="P:L-arginine biosynthetic process"/>
    <property type="evidence" value="ECO:0007669"/>
    <property type="project" value="UniProtKB-KW"/>
</dbReference>
<sequence>MKQIIVIKMGGIAIKHLTEDTLIQIKHWIQQNYQIIIVHGGGNVIESLLIKAKHPTIKKDGLRVTAKEDLPIIKDALFNYIGKGLASNLKAVNLNVKQLREEQFLIIQADYLDYHQYGSVGKNIQVNVSAIQKYLNQNMIPVISSIGSHQDDDLININADHLATAIAIAMKAQKLILMTDVQGVIEHGTLIKRLNISDVQSKIDNRIITGGMIPKVESAVATIKAGVNEVIIGNNLLTGTIIEGNNK</sequence>
<evidence type="ECO:0000313" key="11">
    <source>
        <dbReference type="EMBL" id="NBH29692.1"/>
    </source>
</evidence>
<dbReference type="PRINTS" id="PR00474">
    <property type="entry name" value="GLU5KINASE"/>
</dbReference>
<organism evidence="12 13">
    <name type="scientific">Staphylococcus warneri</name>
    <dbReference type="NCBI Taxonomy" id="1292"/>
    <lineage>
        <taxon>Bacteria</taxon>
        <taxon>Bacillati</taxon>
        <taxon>Bacillota</taxon>
        <taxon>Bacilli</taxon>
        <taxon>Bacillales</taxon>
        <taxon>Staphylococcaceae</taxon>
        <taxon>Staphylococcus</taxon>
    </lineage>
</organism>
<dbReference type="PANTHER" id="PTHR23342">
    <property type="entry name" value="N-ACETYLGLUTAMATE SYNTHASE"/>
    <property type="match status" value="1"/>
</dbReference>
<name>A0A8B2ZQ49_STAWA</name>
<dbReference type="GO" id="GO:0005737">
    <property type="term" value="C:cytoplasm"/>
    <property type="evidence" value="ECO:0007669"/>
    <property type="project" value="InterPro"/>
</dbReference>
<evidence type="ECO:0000256" key="2">
    <source>
        <dbReference type="ARBA" id="ARBA00013065"/>
    </source>
</evidence>
<keyword evidence="7 12" id="KW-0418">Kinase</keyword>
<dbReference type="GO" id="GO:0003991">
    <property type="term" value="F:acetylglutamate kinase activity"/>
    <property type="evidence" value="ECO:0007669"/>
    <property type="project" value="UniProtKB-EC"/>
</dbReference>
<comment type="pathway">
    <text evidence="1">Amino-acid biosynthesis; L-arginine biosynthesis; N(2)-acetyl-L-ornithine from L-glutamate: step 2/4.</text>
</comment>
<evidence type="ECO:0000256" key="4">
    <source>
        <dbReference type="ARBA" id="ARBA00022605"/>
    </source>
</evidence>
<dbReference type="EMBL" id="QSTD01000001">
    <property type="protein sequence ID" value="RGM33094.1"/>
    <property type="molecule type" value="Genomic_DNA"/>
</dbReference>
<dbReference type="GO" id="GO:0005524">
    <property type="term" value="F:ATP binding"/>
    <property type="evidence" value="ECO:0007669"/>
    <property type="project" value="UniProtKB-KW"/>
</dbReference>
<gene>
    <name evidence="12" type="primary">argB</name>
    <name evidence="11" type="ORF">D3Z30_01690</name>
    <name evidence="12" type="ORF">DXC19_04625</name>
</gene>
<dbReference type="PANTHER" id="PTHR23342:SF0">
    <property type="entry name" value="N-ACETYLGLUTAMATE SYNTHASE, MITOCHONDRIAL"/>
    <property type="match status" value="1"/>
</dbReference>
<comment type="caution">
    <text evidence="12">The sequence shown here is derived from an EMBL/GenBank/DDBJ whole genome shotgun (WGS) entry which is preliminary data.</text>
</comment>
<dbReference type="NCBIfam" id="TIGR00761">
    <property type="entry name" value="argB"/>
    <property type="match status" value="1"/>
</dbReference>
<evidence type="ECO:0000256" key="9">
    <source>
        <dbReference type="ARBA" id="ARBA00048141"/>
    </source>
</evidence>
<keyword evidence="3" id="KW-0055">Arginine biosynthesis</keyword>
<dbReference type="Gene3D" id="3.40.1160.10">
    <property type="entry name" value="Acetylglutamate kinase-like"/>
    <property type="match status" value="1"/>
</dbReference>
<dbReference type="Proteomes" id="UP000481807">
    <property type="component" value="Unassembled WGS sequence"/>
</dbReference>
<evidence type="ECO:0000256" key="5">
    <source>
        <dbReference type="ARBA" id="ARBA00022679"/>
    </source>
</evidence>
<evidence type="ECO:0000256" key="7">
    <source>
        <dbReference type="ARBA" id="ARBA00022777"/>
    </source>
</evidence>
<dbReference type="Proteomes" id="UP000261016">
    <property type="component" value="Unassembled WGS sequence"/>
</dbReference>
<reference evidence="12 13" key="1">
    <citation type="submission" date="2018-08" db="EMBL/GenBank/DDBJ databases">
        <title>A genome reference for cultivated species of the human gut microbiota.</title>
        <authorList>
            <person name="Zou Y."/>
            <person name="Xue W."/>
            <person name="Luo G."/>
        </authorList>
    </citation>
    <scope>NUCLEOTIDE SEQUENCE [LARGE SCALE GENOMIC DNA]</scope>
    <source>
        <strain evidence="12 13">OM08-17AT</strain>
    </source>
</reference>
<protein>
    <recommendedName>
        <fullName evidence="2">acetylglutamate kinase</fullName>
        <ecNumber evidence="2">2.7.2.8</ecNumber>
    </recommendedName>
</protein>
<keyword evidence="4" id="KW-0028">Amino-acid biosynthesis</keyword>
<dbReference type="InterPro" id="IPR036393">
    <property type="entry name" value="AceGlu_kinase-like_sf"/>
</dbReference>
<dbReference type="SUPFAM" id="SSF53633">
    <property type="entry name" value="Carbamate kinase-like"/>
    <property type="match status" value="1"/>
</dbReference>
<dbReference type="InterPro" id="IPR001057">
    <property type="entry name" value="Glu/AcGlu_kinase"/>
</dbReference>
<accession>A0A8B2ZQ49</accession>
<keyword evidence="8" id="KW-0067">ATP-binding</keyword>
<evidence type="ECO:0000259" key="10">
    <source>
        <dbReference type="Pfam" id="PF00696"/>
    </source>
</evidence>
<evidence type="ECO:0000313" key="13">
    <source>
        <dbReference type="Proteomes" id="UP000261016"/>
    </source>
</evidence>
<dbReference type="CDD" id="cd04238">
    <property type="entry name" value="AAK_NAGK-like"/>
    <property type="match status" value="1"/>
</dbReference>
<dbReference type="AlphaFoldDB" id="A0A8B2ZQ49"/>
<dbReference type="RefSeq" id="WP_046464416.1">
    <property type="nucleotide sequence ID" value="NZ_CABMFV010000001.1"/>
</dbReference>
<evidence type="ECO:0000256" key="1">
    <source>
        <dbReference type="ARBA" id="ARBA00004828"/>
    </source>
</evidence>
<dbReference type="PIRSF" id="PIRSF000728">
    <property type="entry name" value="NAGK"/>
    <property type="match status" value="1"/>
</dbReference>